<proteinExistence type="predicted"/>
<comment type="caution">
    <text evidence="9">The sequence shown here is derived from an EMBL/GenBank/DDBJ whole genome shotgun (WGS) entry which is preliminary data.</text>
</comment>
<organism evidence="9 10">
    <name type="scientific">Solidesulfovibrio fructosivorans JJ]</name>
    <dbReference type="NCBI Taxonomy" id="596151"/>
    <lineage>
        <taxon>Bacteria</taxon>
        <taxon>Pseudomonadati</taxon>
        <taxon>Thermodesulfobacteriota</taxon>
        <taxon>Desulfovibrionia</taxon>
        <taxon>Desulfovibrionales</taxon>
        <taxon>Desulfovibrionaceae</taxon>
        <taxon>Solidesulfovibrio</taxon>
    </lineage>
</organism>
<keyword evidence="10" id="KW-1185">Reference proteome</keyword>
<dbReference type="OrthoDB" id="5469864at2"/>
<sequence>MRITCPQCGYFRELPDKKVPVTSTMATCPKCRHRFKFRADDDSDSRSDASDRASARPLGDTSSWRRPGPAAQAEPVSPPVTHWESPSGHDDTPEDFDPASPRSNPATSQAEAATPGEDHEEQASPHARGHQWSQAAQEIAAAKAREAADEDHARAEDEAFSSAPDHDRPEEPDAASAPRDASEIVPNDAEHDAPQATADAPEDREVGAKRRGKGDGQRTNDGVRDIWARLQAMDTGASRKRAAGSKLPPADEDPDDEAPEETKKPRETVTDPIPWERVDAYGIFPGLFLTLKKVLLSPVEFFSAMPEGRPKGKALVFNLLISEFLLVIDFLWSLMGLRARLGDPGQADALGAAAAAPGLGFLVALLLMPLAIACGIYLDAWITHLLLRLFRSANKSFNETFRVLCYSAAPTVLSAVPVAGQILSPVILVWYMVLQAIGLKKVHDGAYTQTLAVIFIKWSIYLFLLLAMLQNFTPGR</sequence>
<keyword evidence="3 6" id="KW-1133">Transmembrane helix</keyword>
<dbReference type="Pfam" id="PF04893">
    <property type="entry name" value="Yip1"/>
    <property type="match status" value="1"/>
</dbReference>
<feature type="compositionally biased region" description="Acidic residues" evidence="5">
    <location>
        <begin position="250"/>
        <end position="259"/>
    </location>
</feature>
<comment type="subcellular location">
    <subcellularLocation>
        <location evidence="1">Membrane</location>
        <topology evidence="1">Multi-pass membrane protein</topology>
    </subcellularLocation>
</comment>
<feature type="compositionally biased region" description="Polar residues" evidence="5">
    <location>
        <begin position="101"/>
        <end position="111"/>
    </location>
</feature>
<feature type="compositionally biased region" description="Basic and acidic residues" evidence="5">
    <location>
        <begin position="201"/>
        <end position="227"/>
    </location>
</feature>
<protein>
    <recommendedName>
        <fullName evidence="11">Yip1 domain-containing protein</fullName>
    </recommendedName>
</protein>
<feature type="compositionally biased region" description="Basic and acidic residues" evidence="5">
    <location>
        <begin position="143"/>
        <end position="157"/>
    </location>
</feature>
<feature type="transmembrane region" description="Helical" evidence="6">
    <location>
        <begin position="451"/>
        <end position="469"/>
    </location>
</feature>
<feature type="transmembrane region" description="Helical" evidence="6">
    <location>
        <begin position="403"/>
        <end position="431"/>
    </location>
</feature>
<feature type="compositionally biased region" description="Basic and acidic residues" evidence="5">
    <location>
        <begin position="37"/>
        <end position="54"/>
    </location>
</feature>
<feature type="transmembrane region" description="Helical" evidence="6">
    <location>
        <begin position="355"/>
        <end position="382"/>
    </location>
</feature>
<evidence type="ECO:0000259" key="7">
    <source>
        <dbReference type="Pfam" id="PF04893"/>
    </source>
</evidence>
<evidence type="ECO:0000256" key="4">
    <source>
        <dbReference type="ARBA" id="ARBA00023136"/>
    </source>
</evidence>
<feature type="domain" description="Zinc finger/thioredoxin putative" evidence="8">
    <location>
        <begin position="1"/>
        <end position="36"/>
    </location>
</feature>
<dbReference type="EMBL" id="AECZ01000002">
    <property type="protein sequence ID" value="EFL52919.1"/>
    <property type="molecule type" value="Genomic_DNA"/>
</dbReference>
<name>E1JSF0_SOLFR</name>
<feature type="transmembrane region" description="Helical" evidence="6">
    <location>
        <begin position="315"/>
        <end position="335"/>
    </location>
</feature>
<evidence type="ECO:0000259" key="8">
    <source>
        <dbReference type="Pfam" id="PF13717"/>
    </source>
</evidence>
<evidence type="ECO:0000256" key="3">
    <source>
        <dbReference type="ARBA" id="ARBA00022989"/>
    </source>
</evidence>
<reference evidence="9 10" key="1">
    <citation type="submission" date="2010-08" db="EMBL/GenBank/DDBJ databases">
        <title>The draft genome of Desulfovibrio fructosovorans JJ.</title>
        <authorList>
            <consortium name="US DOE Joint Genome Institute (JGI-PGF)"/>
            <person name="Lucas S."/>
            <person name="Copeland A."/>
            <person name="Lapidus A."/>
            <person name="Cheng J.-F."/>
            <person name="Bruce D."/>
            <person name="Goodwin L."/>
            <person name="Pitluck S."/>
            <person name="Land M.L."/>
            <person name="Hauser L."/>
            <person name="Chang Y.-J."/>
            <person name="Jeffries C."/>
            <person name="Wall J.D."/>
            <person name="Stahl D.A."/>
            <person name="Arkin A.P."/>
            <person name="Dehal P."/>
            <person name="Stolyar S.M."/>
            <person name="Hazen T.C."/>
            <person name="Woyke T.J."/>
        </authorList>
    </citation>
    <scope>NUCLEOTIDE SEQUENCE [LARGE SCALE GENOMIC DNA]</scope>
    <source>
        <strain evidence="9 10">JJ</strain>
    </source>
</reference>
<evidence type="ECO:0000256" key="1">
    <source>
        <dbReference type="ARBA" id="ARBA00004141"/>
    </source>
</evidence>
<dbReference type="InterPro" id="IPR006977">
    <property type="entry name" value="Yip1_dom"/>
</dbReference>
<dbReference type="eggNOG" id="COG2881">
    <property type="taxonomic scope" value="Bacteria"/>
</dbReference>
<keyword evidence="2 6" id="KW-0812">Transmembrane</keyword>
<dbReference type="Pfam" id="PF13717">
    <property type="entry name" value="Zn_ribbon_4"/>
    <property type="match status" value="1"/>
</dbReference>
<keyword evidence="4 6" id="KW-0472">Membrane</keyword>
<gene>
    <name evidence="9" type="ORF">DesfrDRAFT_0549</name>
</gene>
<dbReference type="Proteomes" id="UP000006250">
    <property type="component" value="Unassembled WGS sequence"/>
</dbReference>
<evidence type="ECO:0000256" key="6">
    <source>
        <dbReference type="SAM" id="Phobius"/>
    </source>
</evidence>
<feature type="region of interest" description="Disordered" evidence="5">
    <location>
        <begin position="30"/>
        <end position="270"/>
    </location>
</feature>
<evidence type="ECO:0000256" key="2">
    <source>
        <dbReference type="ARBA" id="ARBA00022692"/>
    </source>
</evidence>
<evidence type="ECO:0000313" key="10">
    <source>
        <dbReference type="Proteomes" id="UP000006250"/>
    </source>
</evidence>
<dbReference type="STRING" id="596151.DesfrDRAFT_0549"/>
<evidence type="ECO:0000313" key="9">
    <source>
        <dbReference type="EMBL" id="EFL52919.1"/>
    </source>
</evidence>
<feature type="compositionally biased region" description="Basic and acidic residues" evidence="5">
    <location>
        <begin position="260"/>
        <end position="270"/>
    </location>
</feature>
<accession>E1JSF0</accession>
<dbReference type="InterPro" id="IPR011723">
    <property type="entry name" value="Znf/thioredoxin_put"/>
</dbReference>
<evidence type="ECO:0000256" key="5">
    <source>
        <dbReference type="SAM" id="MobiDB-lite"/>
    </source>
</evidence>
<evidence type="ECO:0008006" key="11">
    <source>
        <dbReference type="Google" id="ProtNLM"/>
    </source>
</evidence>
<dbReference type="AlphaFoldDB" id="E1JSF0"/>
<dbReference type="GO" id="GO:0016020">
    <property type="term" value="C:membrane"/>
    <property type="evidence" value="ECO:0007669"/>
    <property type="project" value="UniProtKB-SubCell"/>
</dbReference>
<feature type="domain" description="Yip1" evidence="7">
    <location>
        <begin position="293"/>
        <end position="467"/>
    </location>
</feature>